<accession>A0ABS5RLM2</accession>
<organism evidence="2 3">
    <name type="scientific">Mycolicibacter acidiphilus</name>
    <dbReference type="NCBI Taxonomy" id="2835306"/>
    <lineage>
        <taxon>Bacteria</taxon>
        <taxon>Bacillati</taxon>
        <taxon>Actinomycetota</taxon>
        <taxon>Actinomycetes</taxon>
        <taxon>Mycobacteriales</taxon>
        <taxon>Mycobacteriaceae</taxon>
        <taxon>Mycolicibacter</taxon>
    </lineage>
</organism>
<keyword evidence="3" id="KW-1185">Reference proteome</keyword>
<evidence type="ECO:0008006" key="4">
    <source>
        <dbReference type="Google" id="ProtNLM"/>
    </source>
</evidence>
<name>A0ABS5RLM2_9MYCO</name>
<feature type="transmembrane region" description="Helical" evidence="1">
    <location>
        <begin position="178"/>
        <end position="199"/>
    </location>
</feature>
<dbReference type="Proteomes" id="UP001519535">
    <property type="component" value="Unassembled WGS sequence"/>
</dbReference>
<feature type="transmembrane region" description="Helical" evidence="1">
    <location>
        <begin position="105"/>
        <end position="123"/>
    </location>
</feature>
<feature type="transmembrane region" description="Helical" evidence="1">
    <location>
        <begin position="143"/>
        <end position="166"/>
    </location>
</feature>
<feature type="transmembrane region" description="Helical" evidence="1">
    <location>
        <begin position="63"/>
        <end position="85"/>
    </location>
</feature>
<keyword evidence="1" id="KW-0472">Membrane</keyword>
<evidence type="ECO:0000313" key="2">
    <source>
        <dbReference type="EMBL" id="MBS9535121.1"/>
    </source>
</evidence>
<dbReference type="EMBL" id="JAHCLR010000036">
    <property type="protein sequence ID" value="MBS9535121.1"/>
    <property type="molecule type" value="Genomic_DNA"/>
</dbReference>
<comment type="caution">
    <text evidence="2">The sequence shown here is derived from an EMBL/GenBank/DDBJ whole genome shotgun (WGS) entry which is preliminary data.</text>
</comment>
<keyword evidence="1" id="KW-1133">Transmembrane helix</keyword>
<evidence type="ECO:0000313" key="3">
    <source>
        <dbReference type="Proteomes" id="UP001519535"/>
    </source>
</evidence>
<gene>
    <name evidence="2" type="ORF">KIH27_16155</name>
</gene>
<sequence length="250" mass="27251">MTSTFIGAALLTVAYSLWIRRDTWWTRWEVGATMTIALEGVALLLTSPVLAAELSPLLHRAVWLWNVQHLLGVISLVLALTANSYHAMVRVADPDQVRALMRKHLRIPVWGGIAALTALFIVADEQHHSDLNSAPVTTTWLALYRLVACVLLMFLFGYAGRVTLILRSDARAKTTVRLYVASAACGVASCIALLVGTWTGADMTLPIWLSASLAVAVYAYGSARSWQAKAAWFTSGTDLDLQSSRPPTQS</sequence>
<proteinExistence type="predicted"/>
<feature type="transmembrane region" description="Helical" evidence="1">
    <location>
        <begin position="205"/>
        <end position="223"/>
    </location>
</feature>
<protein>
    <recommendedName>
        <fullName evidence="4">GP55 protein</fullName>
    </recommendedName>
</protein>
<keyword evidence="1" id="KW-0812">Transmembrane</keyword>
<evidence type="ECO:0000256" key="1">
    <source>
        <dbReference type="SAM" id="Phobius"/>
    </source>
</evidence>
<reference evidence="2 3" key="1">
    <citation type="submission" date="2021-05" db="EMBL/GenBank/DDBJ databases">
        <title>Mycobacterium acidophilum sp. nov., an extremely acid-tolerant member of the genus Mycobacterium.</title>
        <authorList>
            <person name="Xia J."/>
        </authorList>
    </citation>
    <scope>NUCLEOTIDE SEQUENCE [LARGE SCALE GENOMIC DNA]</scope>
    <source>
        <strain evidence="2 3">M1</strain>
    </source>
</reference>